<evidence type="ECO:0000256" key="1">
    <source>
        <dbReference type="SAM" id="MobiDB-lite"/>
    </source>
</evidence>
<evidence type="ECO:0000313" key="2">
    <source>
        <dbReference type="EMBL" id="KHN85223.1"/>
    </source>
</evidence>
<feature type="non-terminal residue" evidence="2">
    <location>
        <position position="148"/>
    </location>
</feature>
<feature type="non-terminal residue" evidence="2">
    <location>
        <position position="1"/>
    </location>
</feature>
<sequence>LSLSLCVRASVIFIVSLPAVFNIFEVGRHRPVYFSENAITFNFSRQIRQPCLFVDDLLSNQCISANRSALTKCEVSGKKGEYYNAPEFLFEDSANNTRKTVGQLWNDVGGAKPSPYPPQRKQRQSDLRLASKRSRELLKYNETDKSTF</sequence>
<organism evidence="2 3">
    <name type="scientific">Toxocara canis</name>
    <name type="common">Canine roundworm</name>
    <dbReference type="NCBI Taxonomy" id="6265"/>
    <lineage>
        <taxon>Eukaryota</taxon>
        <taxon>Metazoa</taxon>
        <taxon>Ecdysozoa</taxon>
        <taxon>Nematoda</taxon>
        <taxon>Chromadorea</taxon>
        <taxon>Rhabditida</taxon>
        <taxon>Spirurina</taxon>
        <taxon>Ascaridomorpha</taxon>
        <taxon>Ascaridoidea</taxon>
        <taxon>Toxocaridae</taxon>
        <taxon>Toxocara</taxon>
    </lineage>
</organism>
<accession>A0A0B2VU83</accession>
<comment type="caution">
    <text evidence="2">The sequence shown here is derived from an EMBL/GenBank/DDBJ whole genome shotgun (WGS) entry which is preliminary data.</text>
</comment>
<reference evidence="2 3" key="1">
    <citation type="submission" date="2014-11" db="EMBL/GenBank/DDBJ databases">
        <title>Genetic blueprint of the zoonotic pathogen Toxocara canis.</title>
        <authorList>
            <person name="Zhu X.-Q."/>
            <person name="Korhonen P.K."/>
            <person name="Cai H."/>
            <person name="Young N.D."/>
            <person name="Nejsum P."/>
            <person name="von Samson-Himmelstjerna G."/>
            <person name="Boag P.R."/>
            <person name="Tan P."/>
            <person name="Li Q."/>
            <person name="Min J."/>
            <person name="Yang Y."/>
            <person name="Wang X."/>
            <person name="Fang X."/>
            <person name="Hall R.S."/>
            <person name="Hofmann A."/>
            <person name="Sternberg P.W."/>
            <person name="Jex A.R."/>
            <person name="Gasser R.B."/>
        </authorList>
    </citation>
    <scope>NUCLEOTIDE SEQUENCE [LARGE SCALE GENOMIC DNA]</scope>
    <source>
        <strain evidence="2">PN_DK_2014</strain>
    </source>
</reference>
<proteinExistence type="predicted"/>
<name>A0A0B2VU83_TOXCA</name>
<evidence type="ECO:0000313" key="3">
    <source>
        <dbReference type="Proteomes" id="UP000031036"/>
    </source>
</evidence>
<dbReference type="Proteomes" id="UP000031036">
    <property type="component" value="Unassembled WGS sequence"/>
</dbReference>
<dbReference type="AlphaFoldDB" id="A0A0B2VU83"/>
<dbReference type="EMBL" id="JPKZ01000843">
    <property type="protein sequence ID" value="KHN85223.1"/>
    <property type="molecule type" value="Genomic_DNA"/>
</dbReference>
<keyword evidence="3" id="KW-1185">Reference proteome</keyword>
<protein>
    <submittedName>
        <fullName evidence="2">Uncharacterized protein</fullName>
    </submittedName>
</protein>
<feature type="region of interest" description="Disordered" evidence="1">
    <location>
        <begin position="107"/>
        <end position="128"/>
    </location>
</feature>
<gene>
    <name evidence="2" type="ORF">Tcan_01379</name>
</gene>